<keyword evidence="2" id="KW-1185">Reference proteome</keyword>
<reference evidence="1 2" key="1">
    <citation type="journal article" date="2015" name="Genome Biol. Evol.">
        <title>Comparative Genomics of a Bacterivorous Green Alga Reveals Evolutionary Causalities and Consequences of Phago-Mixotrophic Mode of Nutrition.</title>
        <authorList>
            <person name="Burns J.A."/>
            <person name="Paasch A."/>
            <person name="Narechania A."/>
            <person name="Kim E."/>
        </authorList>
    </citation>
    <scope>NUCLEOTIDE SEQUENCE [LARGE SCALE GENOMIC DNA]</scope>
    <source>
        <strain evidence="1 2">PLY_AMNH</strain>
    </source>
</reference>
<comment type="caution">
    <text evidence="1">The sequence shown here is derived from an EMBL/GenBank/DDBJ whole genome shotgun (WGS) entry which is preliminary data.</text>
</comment>
<accession>A0AAE0G350</accession>
<name>A0AAE0G350_9CHLO</name>
<evidence type="ECO:0000313" key="2">
    <source>
        <dbReference type="Proteomes" id="UP001190700"/>
    </source>
</evidence>
<gene>
    <name evidence="1" type="ORF">CYMTET_21162</name>
</gene>
<organism evidence="1 2">
    <name type="scientific">Cymbomonas tetramitiformis</name>
    <dbReference type="NCBI Taxonomy" id="36881"/>
    <lineage>
        <taxon>Eukaryota</taxon>
        <taxon>Viridiplantae</taxon>
        <taxon>Chlorophyta</taxon>
        <taxon>Pyramimonadophyceae</taxon>
        <taxon>Pyramimonadales</taxon>
        <taxon>Pyramimonadaceae</taxon>
        <taxon>Cymbomonas</taxon>
    </lineage>
</organism>
<sequence length="324" mass="35837">MLRPVEPESTEEASLAAFNEKFEKHINRLVDLTLQSDSASAATSSCHSTSARTIGVESNAAQSQLEKFISGHLSTAPSESPSVNPFCHHDHDPHPPKDLSLPSFLQPGVEFEGTICIPGQLGVEDINVYSLKILAWDKAEGQLMICHAAYEDEQLCHLSILGHTDSGIEVCFSDAETYCRGTLNTTTGHLEGDVKQLQHGEEGFWVPSDQATHRFNLIAQPLEESTRRKRAWQWVSAMRVLPEMARAICTLQASKKDAMYPDCLRALREAAEQVLESGGAEEHPPAVRQWLMLWDLVTIQAEALACKLRRGQEGKRARGQEGSR</sequence>
<protein>
    <submittedName>
        <fullName evidence="1">Uncharacterized protein</fullName>
    </submittedName>
</protein>
<proteinExistence type="predicted"/>
<evidence type="ECO:0000313" key="1">
    <source>
        <dbReference type="EMBL" id="KAK3270443.1"/>
    </source>
</evidence>
<dbReference type="AlphaFoldDB" id="A0AAE0G350"/>
<dbReference type="Proteomes" id="UP001190700">
    <property type="component" value="Unassembled WGS sequence"/>
</dbReference>
<dbReference type="EMBL" id="LGRX02010386">
    <property type="protein sequence ID" value="KAK3270443.1"/>
    <property type="molecule type" value="Genomic_DNA"/>
</dbReference>